<evidence type="ECO:0000313" key="2">
    <source>
        <dbReference type="Proteomes" id="UP001224775"/>
    </source>
</evidence>
<gene>
    <name evidence="1" type="ORF">QTG54_000357</name>
</gene>
<evidence type="ECO:0000313" key="1">
    <source>
        <dbReference type="EMBL" id="KAK1748418.1"/>
    </source>
</evidence>
<evidence type="ECO:0008006" key="3">
    <source>
        <dbReference type="Google" id="ProtNLM"/>
    </source>
</evidence>
<comment type="caution">
    <text evidence="1">The sequence shown here is derived from an EMBL/GenBank/DDBJ whole genome shotgun (WGS) entry which is preliminary data.</text>
</comment>
<keyword evidence="2" id="KW-1185">Reference proteome</keyword>
<dbReference type="InterPro" id="IPR053259">
    <property type="entry name" value="Golvesin-related_Golgi"/>
</dbReference>
<organism evidence="1 2">
    <name type="scientific">Skeletonema marinoi</name>
    <dbReference type="NCBI Taxonomy" id="267567"/>
    <lineage>
        <taxon>Eukaryota</taxon>
        <taxon>Sar</taxon>
        <taxon>Stramenopiles</taxon>
        <taxon>Ochrophyta</taxon>
        <taxon>Bacillariophyta</taxon>
        <taxon>Coscinodiscophyceae</taxon>
        <taxon>Thalassiosirophycidae</taxon>
        <taxon>Thalassiosirales</taxon>
        <taxon>Skeletonemataceae</taxon>
        <taxon>Skeletonema</taxon>
        <taxon>Skeletonema marinoi-dohrnii complex</taxon>
    </lineage>
</organism>
<dbReference type="Gene3D" id="3.40.50.300">
    <property type="entry name" value="P-loop containing nucleotide triphosphate hydrolases"/>
    <property type="match status" value="1"/>
</dbReference>
<name>A0AAD8YL77_9STRA</name>
<protein>
    <recommendedName>
        <fullName evidence="3">Sulfotransferase domain-containing protein</fullName>
    </recommendedName>
</protein>
<dbReference type="EMBL" id="JATAAI010000001">
    <property type="protein sequence ID" value="KAK1748418.1"/>
    <property type="molecule type" value="Genomic_DNA"/>
</dbReference>
<dbReference type="AlphaFoldDB" id="A0AAD8YL77"/>
<dbReference type="Proteomes" id="UP001224775">
    <property type="component" value="Unassembled WGS sequence"/>
</dbReference>
<dbReference type="InterPro" id="IPR027417">
    <property type="entry name" value="P-loop_NTPase"/>
</dbReference>
<dbReference type="PANTHER" id="PTHR32301">
    <property type="entry name" value="COUNTIN RECEPTOR CNR3-RELATED"/>
    <property type="match status" value="1"/>
</dbReference>
<reference evidence="1" key="1">
    <citation type="submission" date="2023-06" db="EMBL/GenBank/DDBJ databases">
        <title>Survivors Of The Sea: Transcriptome response of Skeletonema marinoi to long-term dormancy.</title>
        <authorList>
            <person name="Pinder M.I.M."/>
            <person name="Kourtchenko O."/>
            <person name="Robertson E.K."/>
            <person name="Larsson T."/>
            <person name="Maumus F."/>
            <person name="Osuna-Cruz C.M."/>
            <person name="Vancaester E."/>
            <person name="Stenow R."/>
            <person name="Vandepoele K."/>
            <person name="Ploug H."/>
            <person name="Bruchert V."/>
            <person name="Godhe A."/>
            <person name="Topel M."/>
        </authorList>
    </citation>
    <scope>NUCLEOTIDE SEQUENCE</scope>
    <source>
        <strain evidence="1">R05AC</strain>
    </source>
</reference>
<dbReference type="SUPFAM" id="SSF52540">
    <property type="entry name" value="P-loop containing nucleoside triphosphate hydrolases"/>
    <property type="match status" value="1"/>
</dbReference>
<dbReference type="PANTHER" id="PTHR32301:SF6">
    <property type="entry name" value="GOLVESIN-RELATED"/>
    <property type="match status" value="1"/>
</dbReference>
<sequence>MSSAAAVSTIPEVTIPEPFNTTIANINEPFETGRDMPYFFHIPRAAGSTVKDILGRCAYVRIAWNATATMEGLKHARDTQLVQSGQVDMITTQYLHEGATLFDGQEHRGRCFTFMRHPIERAVSLFHYLGIASHEPTYDPQLRYISIEMWARSKRIEHNWMTRFLSNELLGDLTPRHLEIAKAVLRQKCLVGLMEEKSESWLRFQKFFGWQFYTQEMRECRDELLNWKWSGKHRHDLVPEDSPAWELLYKQNILDMELYDYARQLFVEQRSLFQSG</sequence>
<proteinExistence type="predicted"/>
<accession>A0AAD8YL77</accession>